<dbReference type="AlphaFoldDB" id="A0A9Q8VGU9"/>
<dbReference type="RefSeq" id="XP_047848489.1">
    <property type="nucleotide sequence ID" value="XM_047992475.1"/>
</dbReference>
<gene>
    <name evidence="2" type="ORF">JDV02_010717</name>
</gene>
<feature type="domain" description="DUF7730" evidence="1">
    <location>
        <begin position="21"/>
        <end position="201"/>
    </location>
</feature>
<dbReference type="GeneID" id="72072660"/>
<dbReference type="Proteomes" id="UP000829364">
    <property type="component" value="Chromosome 14"/>
</dbReference>
<dbReference type="PANTHER" id="PTHR38790">
    <property type="entry name" value="2EXR DOMAIN-CONTAINING PROTEIN-RELATED"/>
    <property type="match status" value="1"/>
</dbReference>
<protein>
    <recommendedName>
        <fullName evidence="1">DUF7730 domain-containing protein</fullName>
    </recommendedName>
</protein>
<name>A0A9Q8VGU9_9HYPO</name>
<accession>A0A9Q8VGU9</accession>
<evidence type="ECO:0000313" key="3">
    <source>
        <dbReference type="Proteomes" id="UP000829364"/>
    </source>
</evidence>
<reference evidence="2" key="1">
    <citation type="submission" date="2021-11" db="EMBL/GenBank/DDBJ databases">
        <title>Purpureocillium_takamizusanense_genome.</title>
        <authorList>
            <person name="Nguyen N.-H."/>
        </authorList>
    </citation>
    <scope>NUCLEOTIDE SEQUENCE</scope>
    <source>
        <strain evidence="2">PT3</strain>
    </source>
</reference>
<evidence type="ECO:0000313" key="2">
    <source>
        <dbReference type="EMBL" id="UNI25008.1"/>
    </source>
</evidence>
<organism evidence="2 3">
    <name type="scientific">Purpureocillium takamizusanense</name>
    <dbReference type="NCBI Taxonomy" id="2060973"/>
    <lineage>
        <taxon>Eukaryota</taxon>
        <taxon>Fungi</taxon>
        <taxon>Dikarya</taxon>
        <taxon>Ascomycota</taxon>
        <taxon>Pezizomycotina</taxon>
        <taxon>Sordariomycetes</taxon>
        <taxon>Hypocreomycetidae</taxon>
        <taxon>Hypocreales</taxon>
        <taxon>Ophiocordycipitaceae</taxon>
        <taxon>Purpureocillium</taxon>
    </lineage>
</organism>
<dbReference type="OrthoDB" id="4757095at2759"/>
<evidence type="ECO:0000259" key="1">
    <source>
        <dbReference type="Pfam" id="PF24864"/>
    </source>
</evidence>
<dbReference type="InterPro" id="IPR056632">
    <property type="entry name" value="DUF7730"/>
</dbReference>
<dbReference type="Pfam" id="PF24864">
    <property type="entry name" value="DUF7730"/>
    <property type="match status" value="1"/>
</dbReference>
<dbReference type="KEGG" id="ptkz:JDV02_010717"/>
<sequence length="376" mass="43872">MAMSMLERLSSRKFDSPHQGAGFFRLPPEVRSTIYDYAFDENVLHIWRAWIAGQVHCQAYRCIDDLDCRQGYSHSLCDSLEEPAHLLGLPFACRQLYIETIQHVYSRFTISIQADLLRKWSDITPAVHMNAVTSLRTTLTRPEEGETEYQKVWELVSKLPNLRNLLVKIIGCETYDGWTPEIQEQVATPIKAVQQPCLETFDLVFVVEGTWFPDDCYLRLQYNGLEWDTFVMDQSQCPAFKGVHPRCRMVGMKSFLHNHPITDNMPTEAELVRWICYFSCSCAYGSPDPEGYDWDEVGQSAQHGFADWEERIAEGRRQYQALMEERDEIGGRGKWNRADMNRIANLMDDNIQRPNRFKWKYPERPSWIKQTTDRVS</sequence>
<keyword evidence="3" id="KW-1185">Reference proteome</keyword>
<dbReference type="EMBL" id="CP086367">
    <property type="protein sequence ID" value="UNI25008.1"/>
    <property type="molecule type" value="Genomic_DNA"/>
</dbReference>
<proteinExistence type="predicted"/>